<feature type="compositionally biased region" description="Basic residues" evidence="1">
    <location>
        <begin position="1"/>
        <end position="11"/>
    </location>
</feature>
<dbReference type="Proteomes" id="UP001066276">
    <property type="component" value="Chromosome 9"/>
</dbReference>
<dbReference type="AlphaFoldDB" id="A0AAV7MM14"/>
<accession>A0AAV7MM14</accession>
<proteinExistence type="predicted"/>
<dbReference type="EMBL" id="JANPWB010000013">
    <property type="protein sequence ID" value="KAJ1104577.1"/>
    <property type="molecule type" value="Genomic_DNA"/>
</dbReference>
<protein>
    <submittedName>
        <fullName evidence="2">Uncharacterized protein</fullName>
    </submittedName>
</protein>
<reference evidence="2" key="1">
    <citation type="journal article" date="2022" name="bioRxiv">
        <title>Sequencing and chromosome-scale assembly of the giantPleurodeles waltlgenome.</title>
        <authorList>
            <person name="Brown T."/>
            <person name="Elewa A."/>
            <person name="Iarovenko S."/>
            <person name="Subramanian E."/>
            <person name="Araus A.J."/>
            <person name="Petzold A."/>
            <person name="Susuki M."/>
            <person name="Suzuki K.-i.T."/>
            <person name="Hayashi T."/>
            <person name="Toyoda A."/>
            <person name="Oliveira C."/>
            <person name="Osipova E."/>
            <person name="Leigh N.D."/>
            <person name="Simon A."/>
            <person name="Yun M.H."/>
        </authorList>
    </citation>
    <scope>NUCLEOTIDE SEQUENCE</scope>
    <source>
        <strain evidence="2">20211129_DDA</strain>
        <tissue evidence="2">Liver</tissue>
    </source>
</reference>
<keyword evidence="3" id="KW-1185">Reference proteome</keyword>
<comment type="caution">
    <text evidence="2">The sequence shown here is derived from an EMBL/GenBank/DDBJ whole genome shotgun (WGS) entry which is preliminary data.</text>
</comment>
<evidence type="ECO:0000313" key="3">
    <source>
        <dbReference type="Proteomes" id="UP001066276"/>
    </source>
</evidence>
<gene>
    <name evidence="2" type="ORF">NDU88_001987</name>
</gene>
<feature type="region of interest" description="Disordered" evidence="1">
    <location>
        <begin position="1"/>
        <end position="30"/>
    </location>
</feature>
<organism evidence="2 3">
    <name type="scientific">Pleurodeles waltl</name>
    <name type="common">Iberian ribbed newt</name>
    <dbReference type="NCBI Taxonomy" id="8319"/>
    <lineage>
        <taxon>Eukaryota</taxon>
        <taxon>Metazoa</taxon>
        <taxon>Chordata</taxon>
        <taxon>Craniata</taxon>
        <taxon>Vertebrata</taxon>
        <taxon>Euteleostomi</taxon>
        <taxon>Amphibia</taxon>
        <taxon>Batrachia</taxon>
        <taxon>Caudata</taxon>
        <taxon>Salamandroidea</taxon>
        <taxon>Salamandridae</taxon>
        <taxon>Pleurodelinae</taxon>
        <taxon>Pleurodeles</taxon>
    </lineage>
</organism>
<sequence>MKALSIKKKPKAGALGGRDKGRGRGRGISACPWHVRPTVNEKAEVWPKGDGDSRCVRANLNDVSFFVFAGLRSGSCWDKGYIRYYTATTGE</sequence>
<name>A0AAV7MM14_PLEWA</name>
<evidence type="ECO:0000313" key="2">
    <source>
        <dbReference type="EMBL" id="KAJ1104577.1"/>
    </source>
</evidence>
<evidence type="ECO:0000256" key="1">
    <source>
        <dbReference type="SAM" id="MobiDB-lite"/>
    </source>
</evidence>